<keyword evidence="3" id="KW-0378">Hydrolase</keyword>
<comment type="caution">
    <text evidence="3">The sequence shown here is derived from an EMBL/GenBank/DDBJ whole genome shotgun (WGS) entry which is preliminary data.</text>
</comment>
<evidence type="ECO:0000256" key="1">
    <source>
        <dbReference type="SAM" id="MobiDB-lite"/>
    </source>
</evidence>
<protein>
    <submittedName>
        <fullName evidence="3">Alpha/beta fold hydrolase</fullName>
    </submittedName>
</protein>
<feature type="region of interest" description="Disordered" evidence="1">
    <location>
        <begin position="289"/>
        <end position="313"/>
    </location>
</feature>
<dbReference type="InterPro" id="IPR050228">
    <property type="entry name" value="Carboxylesterase_BioH"/>
</dbReference>
<dbReference type="PRINTS" id="PR00111">
    <property type="entry name" value="ABHYDROLASE"/>
</dbReference>
<dbReference type="InterPro" id="IPR029058">
    <property type="entry name" value="AB_hydrolase_fold"/>
</dbReference>
<dbReference type="PRINTS" id="PR00412">
    <property type="entry name" value="EPOXHYDRLASE"/>
</dbReference>
<dbReference type="PANTHER" id="PTHR43194">
    <property type="entry name" value="HYDROLASE ALPHA/BETA FOLD FAMILY"/>
    <property type="match status" value="1"/>
</dbReference>
<feature type="domain" description="AB hydrolase-1" evidence="2">
    <location>
        <begin position="40"/>
        <end position="279"/>
    </location>
</feature>
<dbReference type="Proteomes" id="UP001519064">
    <property type="component" value="Unassembled WGS sequence"/>
</dbReference>
<accession>A0ABS3X5C4</accession>
<dbReference type="InterPro" id="IPR000073">
    <property type="entry name" value="AB_hydrolase_1"/>
</dbReference>
<reference evidence="3 4" key="1">
    <citation type="submission" date="2020-11" db="EMBL/GenBank/DDBJ databases">
        <title>Streptomyces spirodelae sp. nov., isolated from duckweed.</title>
        <authorList>
            <person name="Saimee Y."/>
            <person name="Duangmal K."/>
        </authorList>
    </citation>
    <scope>NUCLEOTIDE SEQUENCE [LARGE SCALE GENOMIC DNA]</scope>
    <source>
        <strain evidence="3 4">S16-07</strain>
    </source>
</reference>
<dbReference type="GO" id="GO:0016787">
    <property type="term" value="F:hydrolase activity"/>
    <property type="evidence" value="ECO:0007669"/>
    <property type="project" value="UniProtKB-KW"/>
</dbReference>
<evidence type="ECO:0000313" key="3">
    <source>
        <dbReference type="EMBL" id="MBO8190546.1"/>
    </source>
</evidence>
<dbReference type="Pfam" id="PF00561">
    <property type="entry name" value="Abhydrolase_1"/>
    <property type="match status" value="1"/>
</dbReference>
<gene>
    <name evidence="3" type="ORF">ITI46_02295</name>
</gene>
<dbReference type="Gene3D" id="3.40.50.1820">
    <property type="entry name" value="alpha/beta hydrolase"/>
    <property type="match status" value="1"/>
</dbReference>
<proteinExistence type="predicted"/>
<name>A0ABS3X5C4_9ACTN</name>
<dbReference type="InterPro" id="IPR000639">
    <property type="entry name" value="Epox_hydrolase-like"/>
</dbReference>
<evidence type="ECO:0000313" key="4">
    <source>
        <dbReference type="Proteomes" id="UP001519064"/>
    </source>
</evidence>
<dbReference type="SUPFAM" id="SSF53474">
    <property type="entry name" value="alpha/beta-Hydrolases"/>
    <property type="match status" value="1"/>
</dbReference>
<dbReference type="EMBL" id="JADKMA010000006">
    <property type="protein sequence ID" value="MBO8190546.1"/>
    <property type="molecule type" value="Genomic_DNA"/>
</dbReference>
<evidence type="ECO:0000259" key="2">
    <source>
        <dbReference type="Pfam" id="PF00561"/>
    </source>
</evidence>
<organism evidence="3 4">
    <name type="scientific">Streptomyces oryzae</name>
    <dbReference type="NCBI Taxonomy" id="1434886"/>
    <lineage>
        <taxon>Bacteria</taxon>
        <taxon>Bacillati</taxon>
        <taxon>Actinomycetota</taxon>
        <taxon>Actinomycetes</taxon>
        <taxon>Kitasatosporales</taxon>
        <taxon>Streptomycetaceae</taxon>
        <taxon>Streptomyces</taxon>
    </lineage>
</organism>
<dbReference type="PANTHER" id="PTHR43194:SF2">
    <property type="entry name" value="PEROXISOMAL MEMBRANE PROTEIN LPX1"/>
    <property type="match status" value="1"/>
</dbReference>
<sequence length="313" mass="33867">MVVADKGRPGWVDDALFPFESRFVTIDGHTVHYVDEGSGPTLLMLHGNPTWSFVYRDAILALREQFRCVALDYPGFGLSSPRPGYRYLPEEHTKVVTAFVDALALDGATLVAQDWGGPIGLATVQQRPAAFEGLVLANTWGWPVTGDLAFKAVSHLLGGPLGRLLVRQFNLFVNGLIPAGHRLRKPTADEMAHYRNALAGPSGRDASAVLPRRITASRAFLTGVEAGLPGLASLPTLIVWGDADFAFRAKERQRWEQIFPDHHTVIAKGAGHFVQSDAPELFAAAIRDWRPATGGPPTPPAGGAAERRTPTEP</sequence>
<keyword evidence="4" id="KW-1185">Reference proteome</keyword>